<keyword evidence="3" id="KW-1185">Reference proteome</keyword>
<dbReference type="Proteomes" id="UP000765160">
    <property type="component" value="Unassembled WGS sequence"/>
</dbReference>
<reference evidence="2 3" key="1">
    <citation type="submission" date="2020-03" db="EMBL/GenBank/DDBJ databases">
        <title>Roseomonas selenitidurans sp. nov. isolated from soil.</title>
        <authorList>
            <person name="Liu H."/>
        </authorList>
    </citation>
    <scope>NUCLEOTIDE SEQUENCE [LARGE SCALE GENOMIC DNA]</scope>
    <source>
        <strain evidence="2 3">JCM 15073</strain>
    </source>
</reference>
<evidence type="ECO:0000313" key="3">
    <source>
        <dbReference type="Proteomes" id="UP000765160"/>
    </source>
</evidence>
<evidence type="ECO:0000256" key="1">
    <source>
        <dbReference type="SAM" id="MobiDB-lite"/>
    </source>
</evidence>
<accession>A0ABX1F1S4</accession>
<sequence>MTTQSVLVEVAAERTRQDAQWGGGECDDALPVTTFVQLIGDYAGWARVKAREGSAVEARQRLVQVAALAVAAVETLDRRGGGRADPAQPGEMSKASADSPAPGSAGLSWE</sequence>
<protein>
    <submittedName>
        <fullName evidence="2">Uncharacterized protein</fullName>
    </submittedName>
</protein>
<comment type="caution">
    <text evidence="2">The sequence shown here is derived from an EMBL/GenBank/DDBJ whole genome shotgun (WGS) entry which is preliminary data.</text>
</comment>
<gene>
    <name evidence="2" type="ORF">HB662_15985</name>
</gene>
<dbReference type="RefSeq" id="WP_168050788.1">
    <property type="nucleotide sequence ID" value="NZ_JAATJR010000004.1"/>
</dbReference>
<feature type="region of interest" description="Disordered" evidence="1">
    <location>
        <begin position="77"/>
        <end position="110"/>
    </location>
</feature>
<feature type="compositionally biased region" description="Low complexity" evidence="1">
    <location>
        <begin position="93"/>
        <end position="110"/>
    </location>
</feature>
<evidence type="ECO:0000313" key="2">
    <source>
        <dbReference type="EMBL" id="NKE46287.1"/>
    </source>
</evidence>
<name>A0ABX1F1S4_9PROT</name>
<organism evidence="2 3">
    <name type="scientific">Falsiroseomonas frigidaquae</name>
    <dbReference type="NCBI Taxonomy" id="487318"/>
    <lineage>
        <taxon>Bacteria</taxon>
        <taxon>Pseudomonadati</taxon>
        <taxon>Pseudomonadota</taxon>
        <taxon>Alphaproteobacteria</taxon>
        <taxon>Acetobacterales</taxon>
        <taxon>Roseomonadaceae</taxon>
        <taxon>Falsiroseomonas</taxon>
    </lineage>
</organism>
<dbReference type="EMBL" id="JAAVTX010000004">
    <property type="protein sequence ID" value="NKE46287.1"/>
    <property type="molecule type" value="Genomic_DNA"/>
</dbReference>
<proteinExistence type="predicted"/>